<dbReference type="Gene3D" id="3.90.780.10">
    <property type="entry name" value="5'-Nucleotidase, C-terminal domain"/>
    <property type="match status" value="1"/>
</dbReference>
<dbReference type="InterPro" id="IPR036907">
    <property type="entry name" value="5'-Nucleotdase_C_sf"/>
</dbReference>
<dbReference type="PANTHER" id="PTHR11575:SF23">
    <property type="entry name" value="5-NUCLEOTIDASE FAMILY PROTEIN"/>
    <property type="match status" value="1"/>
</dbReference>
<reference evidence="5" key="2">
    <citation type="journal article" date="2021" name="J Anim Sci Technol">
        <title>Complete genome sequence of Paenibacillus konkukensis sp. nov. SK3146 as a potential probiotic strain.</title>
        <authorList>
            <person name="Jung H.I."/>
            <person name="Park S."/>
            <person name="Niu K.M."/>
            <person name="Lee S.W."/>
            <person name="Kothari D."/>
            <person name="Yi K.J."/>
            <person name="Kim S.K."/>
        </authorList>
    </citation>
    <scope>NUCLEOTIDE SEQUENCE</scope>
    <source>
        <strain evidence="5">SK3146</strain>
    </source>
</reference>
<dbReference type="RefSeq" id="WP_249865234.1">
    <property type="nucleotide sequence ID" value="NZ_CP027059.1"/>
</dbReference>
<keyword evidence="5" id="KW-0255">Endonuclease</keyword>
<dbReference type="Pfam" id="PF00149">
    <property type="entry name" value="Metallophos"/>
    <property type="match status" value="1"/>
</dbReference>
<dbReference type="Pfam" id="PF02872">
    <property type="entry name" value="5_nucleotid_C"/>
    <property type="match status" value="1"/>
</dbReference>
<evidence type="ECO:0000259" key="3">
    <source>
        <dbReference type="Pfam" id="PF00149"/>
    </source>
</evidence>
<dbReference type="CDD" id="cd00845">
    <property type="entry name" value="MPP_UshA_N_like"/>
    <property type="match status" value="1"/>
</dbReference>
<feature type="domain" description="Calcineurin-like phosphoesterase" evidence="3">
    <location>
        <begin position="8"/>
        <end position="207"/>
    </location>
</feature>
<dbReference type="InterPro" id="IPR006179">
    <property type="entry name" value="5_nucleotidase/apyrase"/>
</dbReference>
<dbReference type="EC" id="3.1.31.-" evidence="5"/>
<reference evidence="5" key="1">
    <citation type="submission" date="2018-02" db="EMBL/GenBank/DDBJ databases">
        <authorList>
            <person name="Kim S.-K."/>
            <person name="Jung H.-I."/>
            <person name="Lee S.-W."/>
        </authorList>
    </citation>
    <scope>NUCLEOTIDE SEQUENCE</scope>
    <source>
        <strain evidence="5">SK3146</strain>
    </source>
</reference>
<keyword evidence="2 5" id="KW-0378">Hydrolase</keyword>
<dbReference type="PANTHER" id="PTHR11575">
    <property type="entry name" value="5'-NUCLEOTIDASE-RELATED"/>
    <property type="match status" value="1"/>
</dbReference>
<evidence type="ECO:0000313" key="6">
    <source>
        <dbReference type="Proteomes" id="UP001057134"/>
    </source>
</evidence>
<organism evidence="5 6">
    <name type="scientific">Paenibacillus konkukensis</name>
    <dbReference type="NCBI Taxonomy" id="2020716"/>
    <lineage>
        <taxon>Bacteria</taxon>
        <taxon>Bacillati</taxon>
        <taxon>Bacillota</taxon>
        <taxon>Bacilli</taxon>
        <taxon>Bacillales</taxon>
        <taxon>Paenibacillaceae</taxon>
        <taxon>Paenibacillus</taxon>
    </lineage>
</organism>
<dbReference type="SUPFAM" id="SSF55816">
    <property type="entry name" value="5'-nucleotidase (syn. UDP-sugar hydrolase), C-terminal domain"/>
    <property type="match status" value="1"/>
</dbReference>
<keyword evidence="1" id="KW-0732">Signal</keyword>
<keyword evidence="2" id="KW-0547">Nucleotide-binding</keyword>
<comment type="similarity">
    <text evidence="2">Belongs to the 5'-nucleotidase family.</text>
</comment>
<keyword evidence="6" id="KW-1185">Reference proteome</keyword>
<evidence type="ECO:0000256" key="2">
    <source>
        <dbReference type="RuleBase" id="RU362119"/>
    </source>
</evidence>
<dbReference type="GO" id="GO:0016787">
    <property type="term" value="F:hydrolase activity"/>
    <property type="evidence" value="ECO:0007669"/>
    <property type="project" value="UniProtKB-KW"/>
</dbReference>
<dbReference type="Gene3D" id="3.60.21.10">
    <property type="match status" value="1"/>
</dbReference>
<keyword evidence="5" id="KW-0540">Nuclease</keyword>
<dbReference type="PRINTS" id="PR01607">
    <property type="entry name" value="APYRASEFAMLY"/>
</dbReference>
<gene>
    <name evidence="5" type="primary">yhcR</name>
    <name evidence="5" type="ORF">SK3146_02334</name>
</gene>
<dbReference type="SUPFAM" id="SSF56300">
    <property type="entry name" value="Metallo-dependent phosphatases"/>
    <property type="match status" value="1"/>
</dbReference>
<feature type="domain" description="5'-Nucleotidase C-terminal" evidence="4">
    <location>
        <begin position="289"/>
        <end position="431"/>
    </location>
</feature>
<dbReference type="GO" id="GO:0004519">
    <property type="term" value="F:endonuclease activity"/>
    <property type="evidence" value="ECO:0007669"/>
    <property type="project" value="UniProtKB-KW"/>
</dbReference>
<dbReference type="InterPro" id="IPR008334">
    <property type="entry name" value="5'-Nucleotdase_C"/>
</dbReference>
<evidence type="ECO:0000313" key="5">
    <source>
        <dbReference type="EMBL" id="UQZ83173.1"/>
    </source>
</evidence>
<evidence type="ECO:0000259" key="4">
    <source>
        <dbReference type="Pfam" id="PF02872"/>
    </source>
</evidence>
<dbReference type="Proteomes" id="UP001057134">
    <property type="component" value="Chromosome"/>
</dbReference>
<accession>A0ABY4RNN2</accession>
<name>A0ABY4RNN2_9BACL</name>
<dbReference type="EMBL" id="CP027059">
    <property type="protein sequence ID" value="UQZ83173.1"/>
    <property type="molecule type" value="Genomic_DNA"/>
</dbReference>
<sequence>MNATPLRLRILHSNDIHSHFEQMPAIAAAFKKLRAEAGEEHTLTVDIGDHLDRMRPETEASAGGFNLDMMSATGYEAMTLGNNEGLTLTREALAELYGSRPDLKMLCGNLVETETGSPPSWMAPYHIIVKSGISIGLIGVTAYYHEFYRLLGWTVQDPFASVQFWAGKLRPQVDVLVLLSHLGLKLDERIAVDIPGIDVILGGHSHHLLEQPLRIGQSLVCGAGKFGQYIGVVDLELDPVSRKPIRSSGYVRSMAEEAADPAVLELAQRCKADAASMLDREVAYLPQSLPSEWNTEAPLGNMLAAALRRWTGADIGIVNAGQFLDGLKAGPVTAGRLLEICPSPINPCRIRIKGEHLLKALEESLLPEFKEMPIYGFGFRGKVLGMLNLDGLRVEYDPKAPDMAKIRRALAGSQPLVPEKEYIVGTIDMFTFGKGYLSLAQGSQVEYFLPEFIRDIIVQELHLPEAIREGAVKRWHAV</sequence>
<protein>
    <submittedName>
        <fullName evidence="5">Endonuclease YhcR</fullName>
        <ecNumber evidence="5">3.1.31.-</ecNumber>
    </submittedName>
</protein>
<evidence type="ECO:0000256" key="1">
    <source>
        <dbReference type="ARBA" id="ARBA00022729"/>
    </source>
</evidence>
<dbReference type="InterPro" id="IPR029052">
    <property type="entry name" value="Metallo-depent_PP-like"/>
</dbReference>
<proteinExistence type="inferred from homology"/>
<dbReference type="InterPro" id="IPR004843">
    <property type="entry name" value="Calcineurin-like_PHP"/>
</dbReference>